<evidence type="ECO:0000313" key="7">
    <source>
        <dbReference type="EMBL" id="KJV69260.1"/>
    </source>
</evidence>
<dbReference type="RefSeq" id="WP_084229808.1">
    <property type="nucleotide sequence ID" value="NZ_LANX01000001.1"/>
</dbReference>
<dbReference type="PANTHER" id="PTHR21237:SF23">
    <property type="entry name" value="GRPE PROTEIN HOMOLOG, MITOCHONDRIAL"/>
    <property type="match status" value="1"/>
</dbReference>
<evidence type="ECO:0000256" key="5">
    <source>
        <dbReference type="RuleBase" id="RU004478"/>
    </source>
</evidence>
<dbReference type="GO" id="GO:0051082">
    <property type="term" value="F:unfolded protein binding"/>
    <property type="evidence" value="ECO:0007669"/>
    <property type="project" value="TreeGrafter"/>
</dbReference>
<proteinExistence type="inferred from homology"/>
<dbReference type="OrthoDB" id="9789811at2"/>
<dbReference type="GO" id="GO:0005737">
    <property type="term" value="C:cytoplasm"/>
    <property type="evidence" value="ECO:0007669"/>
    <property type="project" value="UniProtKB-SubCell"/>
</dbReference>
<dbReference type="SUPFAM" id="SSF58014">
    <property type="entry name" value="Coiled-coil domain of nucleotide exchange factor GrpE"/>
    <property type="match status" value="1"/>
</dbReference>
<comment type="subunit">
    <text evidence="4">Homodimer.</text>
</comment>
<comment type="subcellular location">
    <subcellularLocation>
        <location evidence="4">Cytoplasm</location>
    </subcellularLocation>
</comment>
<evidence type="ECO:0000256" key="2">
    <source>
        <dbReference type="ARBA" id="ARBA00023016"/>
    </source>
</evidence>
<dbReference type="GO" id="GO:0006457">
    <property type="term" value="P:protein folding"/>
    <property type="evidence" value="ECO:0007669"/>
    <property type="project" value="InterPro"/>
</dbReference>
<comment type="similarity">
    <text evidence="1 4 5">Belongs to the GrpE family.</text>
</comment>
<dbReference type="HAMAP" id="MF_01151">
    <property type="entry name" value="GrpE"/>
    <property type="match status" value="1"/>
</dbReference>
<dbReference type="GO" id="GO:0000774">
    <property type="term" value="F:adenyl-nucleotide exchange factor activity"/>
    <property type="evidence" value="ECO:0007669"/>
    <property type="project" value="InterPro"/>
</dbReference>
<dbReference type="Gene3D" id="3.90.20.20">
    <property type="match status" value="1"/>
</dbReference>
<dbReference type="PRINTS" id="PR00773">
    <property type="entry name" value="GRPEPROTEIN"/>
</dbReference>
<dbReference type="GO" id="GO:0042803">
    <property type="term" value="F:protein homodimerization activity"/>
    <property type="evidence" value="ECO:0007669"/>
    <property type="project" value="InterPro"/>
</dbReference>
<keyword evidence="3 4" id="KW-0143">Chaperone</keyword>
<feature type="compositionally biased region" description="Polar residues" evidence="6">
    <location>
        <begin position="23"/>
        <end position="32"/>
    </location>
</feature>
<evidence type="ECO:0000256" key="1">
    <source>
        <dbReference type="ARBA" id="ARBA00009054"/>
    </source>
</evidence>
<evidence type="ECO:0000256" key="6">
    <source>
        <dbReference type="SAM" id="MobiDB-lite"/>
    </source>
</evidence>
<dbReference type="AlphaFoldDB" id="A0A0F3NMJ1"/>
<feature type="compositionally biased region" description="Basic and acidic residues" evidence="6">
    <location>
        <begin position="46"/>
        <end position="55"/>
    </location>
</feature>
<dbReference type="CDD" id="cd00446">
    <property type="entry name" value="GrpE"/>
    <property type="match status" value="1"/>
</dbReference>
<reference evidence="7 8" key="1">
    <citation type="submission" date="2015-02" db="EMBL/GenBank/DDBJ databases">
        <title>Genome Sequencing of Rickettsiales.</title>
        <authorList>
            <person name="Daugherty S.C."/>
            <person name="Su Q."/>
            <person name="Abolude K."/>
            <person name="Beier-Sexton M."/>
            <person name="Carlyon J.A."/>
            <person name="Carter R."/>
            <person name="Day N.P."/>
            <person name="Dumler S.J."/>
            <person name="Dyachenko V."/>
            <person name="Godinez A."/>
            <person name="Kurtti T.J."/>
            <person name="Lichay M."/>
            <person name="Mullins K.E."/>
            <person name="Ott S."/>
            <person name="Pappas-Brown V."/>
            <person name="Paris D.H."/>
            <person name="Patel P."/>
            <person name="Richards A.L."/>
            <person name="Sadzewicz L."/>
            <person name="Sears K."/>
            <person name="Seidman D."/>
            <person name="Sengamalay N."/>
            <person name="Stenos J."/>
            <person name="Tallon L.J."/>
            <person name="Vincent G."/>
            <person name="Fraser C.M."/>
            <person name="Munderloh U."/>
            <person name="Dunning-Hotopp J.C."/>
        </authorList>
    </citation>
    <scope>NUCLEOTIDE SEQUENCE [LARGE SCALE GENOMIC DNA]</scope>
    <source>
        <strain evidence="7 8">RAC413</strain>
    </source>
</reference>
<keyword evidence="8" id="KW-1185">Reference proteome</keyword>
<dbReference type="SUPFAM" id="SSF51064">
    <property type="entry name" value="Head domain of nucleotide exchange factor GrpE"/>
    <property type="match status" value="1"/>
</dbReference>
<dbReference type="PANTHER" id="PTHR21237">
    <property type="entry name" value="GRPE PROTEIN"/>
    <property type="match status" value="1"/>
</dbReference>
<keyword evidence="2 4" id="KW-0346">Stress response</keyword>
<evidence type="ECO:0000313" key="8">
    <source>
        <dbReference type="Proteomes" id="UP000033562"/>
    </source>
</evidence>
<dbReference type="InterPro" id="IPR013805">
    <property type="entry name" value="GrpE_CC"/>
</dbReference>
<dbReference type="InterPro" id="IPR009012">
    <property type="entry name" value="GrpE_head"/>
</dbReference>
<dbReference type="PATRIC" id="fig|1359163.3.peg.624"/>
<sequence length="222" mass="25243">MSIETSKNNADTNDTTRNENTHSDTINNTQVSKNDEIHNNKPAQGHLKDHKETKKFTASINKKPNKVYEESLAELEQLKSQLEHVKSQFHLAVADKENIKRLMKQNIDDAVDRAMSNFTREILISCDNLETAMQNLKEGDSIHEGISMTWKELINTLERHDIKRIYPLGEKFNPQFHKAISQIVNDDTPPGTIVQVIQAGYTLKAKLVRPASVIISRASQEE</sequence>
<evidence type="ECO:0000256" key="4">
    <source>
        <dbReference type="HAMAP-Rule" id="MF_01151"/>
    </source>
</evidence>
<protein>
    <recommendedName>
        <fullName evidence="4">Protein GrpE</fullName>
    </recommendedName>
    <alternativeName>
        <fullName evidence="4">HSP-70 cofactor</fullName>
    </alternativeName>
</protein>
<comment type="caution">
    <text evidence="7">The sequence shown here is derived from an EMBL/GenBank/DDBJ whole genome shotgun (WGS) entry which is preliminary data.</text>
</comment>
<dbReference type="Gene3D" id="2.30.22.10">
    <property type="entry name" value="Head domain of nucleotide exchange factor GrpE"/>
    <property type="match status" value="1"/>
</dbReference>
<name>A0A0F3NMJ1_9RICK</name>
<dbReference type="Pfam" id="PF01025">
    <property type="entry name" value="GrpE"/>
    <property type="match status" value="1"/>
</dbReference>
<organism evidence="7 8">
    <name type="scientific">Candidatus Neoehrlichia procyonis str. RAC413</name>
    <dbReference type="NCBI Taxonomy" id="1359163"/>
    <lineage>
        <taxon>Bacteria</taxon>
        <taxon>Pseudomonadati</taxon>
        <taxon>Pseudomonadota</taxon>
        <taxon>Alphaproteobacteria</taxon>
        <taxon>Rickettsiales</taxon>
        <taxon>Anaplasmataceae</taxon>
        <taxon>Candidatus Neoehrlichia</taxon>
    </lineage>
</organism>
<gene>
    <name evidence="4" type="primary">grpE</name>
    <name evidence="7" type="ORF">NLO413_0642</name>
</gene>
<evidence type="ECO:0000256" key="3">
    <source>
        <dbReference type="ARBA" id="ARBA00023186"/>
    </source>
</evidence>
<dbReference type="GO" id="GO:0030150">
    <property type="term" value="P:protein import into mitochondrial matrix"/>
    <property type="evidence" value="ECO:0007669"/>
    <property type="project" value="TreeGrafter"/>
</dbReference>
<dbReference type="EMBL" id="LANX01000001">
    <property type="protein sequence ID" value="KJV69260.1"/>
    <property type="molecule type" value="Genomic_DNA"/>
</dbReference>
<dbReference type="InterPro" id="IPR000740">
    <property type="entry name" value="GrpE"/>
</dbReference>
<comment type="function">
    <text evidence="4">Participates actively in the response to hyperosmotic and heat shock by preventing the aggregation of stress-denatured proteins, in association with DnaK and GrpE. It is the nucleotide exchange factor for DnaK and may function as a thermosensor. Unfolded proteins bind initially to DnaJ; upon interaction with the DnaJ-bound protein, DnaK hydrolyzes its bound ATP, resulting in the formation of a stable complex. GrpE releases ADP from DnaK; ATP binding to DnaK triggers the release of the substrate protein, thus completing the reaction cycle. Several rounds of ATP-dependent interactions between DnaJ, DnaK and GrpE are required for fully efficient folding.</text>
</comment>
<keyword evidence="4" id="KW-0963">Cytoplasm</keyword>
<dbReference type="GO" id="GO:0051087">
    <property type="term" value="F:protein-folding chaperone binding"/>
    <property type="evidence" value="ECO:0007669"/>
    <property type="project" value="InterPro"/>
</dbReference>
<dbReference type="Proteomes" id="UP000033562">
    <property type="component" value="Unassembled WGS sequence"/>
</dbReference>
<feature type="region of interest" description="Disordered" evidence="6">
    <location>
        <begin position="1"/>
        <end position="60"/>
    </location>
</feature>
<accession>A0A0F3NMJ1</accession>
<feature type="compositionally biased region" description="Polar residues" evidence="6">
    <location>
        <begin position="1"/>
        <end position="13"/>
    </location>
</feature>
<dbReference type="STRING" id="1359163.NLO413_0642"/>